<evidence type="ECO:0000313" key="9">
    <source>
        <dbReference type="Proteomes" id="UP000659172"/>
    </source>
</evidence>
<dbReference type="Gene3D" id="3.40.309.10">
    <property type="entry name" value="Aldehyde Dehydrogenase, Chain A, domain 2"/>
    <property type="match status" value="1"/>
</dbReference>
<feature type="active site" evidence="5">
    <location>
        <position position="255"/>
    </location>
</feature>
<proteinExistence type="inferred from homology"/>
<organism evidence="8 9">
    <name type="scientific">Mycoplana rhizolycopersici</name>
    <dbReference type="NCBI Taxonomy" id="2746702"/>
    <lineage>
        <taxon>Bacteria</taxon>
        <taxon>Pseudomonadati</taxon>
        <taxon>Pseudomonadota</taxon>
        <taxon>Alphaproteobacteria</taxon>
        <taxon>Hyphomicrobiales</taxon>
        <taxon>Rhizobiaceae</taxon>
        <taxon>Mycoplana</taxon>
    </lineage>
</organism>
<feature type="domain" description="Aldehyde dehydrogenase" evidence="7">
    <location>
        <begin position="19"/>
        <end position="480"/>
    </location>
</feature>
<dbReference type="PROSITE" id="PS00687">
    <property type="entry name" value="ALDEHYDE_DEHYDR_GLU"/>
    <property type="match status" value="1"/>
</dbReference>
<evidence type="ECO:0000256" key="6">
    <source>
        <dbReference type="RuleBase" id="RU003345"/>
    </source>
</evidence>
<dbReference type="RefSeq" id="WP_176950897.1">
    <property type="nucleotide sequence ID" value="NZ_JABXYK010000010.1"/>
</dbReference>
<gene>
    <name evidence="8" type="ORF">HV823_16880</name>
</gene>
<evidence type="ECO:0000259" key="7">
    <source>
        <dbReference type="Pfam" id="PF00171"/>
    </source>
</evidence>
<comment type="caution">
    <text evidence="8">The sequence shown here is derived from an EMBL/GenBank/DDBJ whole genome shotgun (WGS) entry which is preliminary data.</text>
</comment>
<accession>A0ABX2QGL5</accession>
<evidence type="ECO:0000256" key="5">
    <source>
        <dbReference type="PROSITE-ProRule" id="PRU10007"/>
    </source>
</evidence>
<sequence length="482" mass="51746">MLQTNAMIDKRSFYIDGQWVQPEGGNTIAVINPATEKAIAVITAGSAADIDRAVAAARRAFDGWSRTSREERIGYLEKIATIYGRRMDEMAQAISLEMGAPIKLSRESQAFVGLSHLKAFIRAFRSYEFEHVPDPERPEQRIVHEPIGVCGLITPWNWPMNQIALKVIPAIAVGCTVVLKPSEIAPLSAMLFAEFVHEAGLPAGVFNLVNGEGVVVGEALSSHPDVDMMSFTGSTRAGTAVSRAAAATVKRVSLELGGKSPNIVFADADLPAAIRRGVLHCFENTGQSCNAPTRMLVERSVYDEAVRIAAAVGAEVAVDDPAKEGDHIGPLSSATQFEKVQSMVEKGAAEGARVVLGGAGRPEGFDRGYFVRPTIFADVNNDMTIAREEVFGPVLAMIPFEDEEDAVRIANDTVYGLSAYIQTGSPDRAQRVARRLRAGMVQINGTSRAPGTPFGGYKQSGIGREGGKWGLEDFLEVKLVSG</sequence>
<dbReference type="EC" id="1.2.1.3" evidence="3"/>
<comment type="similarity">
    <text evidence="1 6">Belongs to the aldehyde dehydrogenase family.</text>
</comment>
<dbReference type="Proteomes" id="UP000659172">
    <property type="component" value="Unassembled WGS sequence"/>
</dbReference>
<dbReference type="InterPro" id="IPR029510">
    <property type="entry name" value="Ald_DH_CS_GLU"/>
</dbReference>
<dbReference type="EMBL" id="JABXYK010000010">
    <property type="protein sequence ID" value="NVP56931.1"/>
    <property type="molecule type" value="Genomic_DNA"/>
</dbReference>
<evidence type="ECO:0000256" key="1">
    <source>
        <dbReference type="ARBA" id="ARBA00009986"/>
    </source>
</evidence>
<dbReference type="InterPro" id="IPR016160">
    <property type="entry name" value="Ald_DH_CS_CYS"/>
</dbReference>
<evidence type="ECO:0000256" key="2">
    <source>
        <dbReference type="ARBA" id="ARBA00023002"/>
    </source>
</evidence>
<dbReference type="CDD" id="cd07138">
    <property type="entry name" value="ALDH_CddD_SSP0762"/>
    <property type="match status" value="1"/>
</dbReference>
<dbReference type="PROSITE" id="PS00070">
    <property type="entry name" value="ALDEHYDE_DEHYDR_CYS"/>
    <property type="match status" value="1"/>
</dbReference>
<keyword evidence="2 6" id="KW-0560">Oxidoreductase</keyword>
<evidence type="ECO:0000256" key="3">
    <source>
        <dbReference type="ARBA" id="ARBA00024226"/>
    </source>
</evidence>
<dbReference type="Pfam" id="PF00171">
    <property type="entry name" value="Aldedh"/>
    <property type="match status" value="1"/>
</dbReference>
<dbReference type="InterPro" id="IPR016162">
    <property type="entry name" value="Ald_DH_N"/>
</dbReference>
<dbReference type="Gene3D" id="3.40.605.10">
    <property type="entry name" value="Aldehyde Dehydrogenase, Chain A, domain 1"/>
    <property type="match status" value="1"/>
</dbReference>
<keyword evidence="9" id="KW-1185">Reference proteome</keyword>
<name>A0ABX2QGL5_9HYPH</name>
<evidence type="ECO:0000313" key="8">
    <source>
        <dbReference type="EMBL" id="NVP56931.1"/>
    </source>
</evidence>
<evidence type="ECO:0000256" key="4">
    <source>
        <dbReference type="ARBA" id="ARBA00049194"/>
    </source>
</evidence>
<reference evidence="8 9" key="1">
    <citation type="submission" date="2020-06" db="EMBL/GenBank/DDBJ databases">
        <title>Rhizobium sp.nov. isolated from the tomato plant.</title>
        <authorList>
            <person name="Thin K.K."/>
            <person name="Zhang X."/>
            <person name="He S."/>
        </authorList>
    </citation>
    <scope>NUCLEOTIDE SEQUENCE [LARGE SCALE GENOMIC DNA]</scope>
    <source>
        <strain evidence="8 9">DBTS2</strain>
    </source>
</reference>
<dbReference type="InterPro" id="IPR016161">
    <property type="entry name" value="Ald_DH/histidinol_DH"/>
</dbReference>
<dbReference type="PANTHER" id="PTHR42804">
    <property type="entry name" value="ALDEHYDE DEHYDROGENASE"/>
    <property type="match status" value="1"/>
</dbReference>
<dbReference type="InterPro" id="IPR016163">
    <property type="entry name" value="Ald_DH_C"/>
</dbReference>
<dbReference type="PANTHER" id="PTHR42804:SF1">
    <property type="entry name" value="ALDEHYDE DEHYDROGENASE-RELATED"/>
    <property type="match status" value="1"/>
</dbReference>
<dbReference type="SUPFAM" id="SSF53720">
    <property type="entry name" value="ALDH-like"/>
    <property type="match status" value="1"/>
</dbReference>
<dbReference type="InterPro" id="IPR015590">
    <property type="entry name" value="Aldehyde_DH_dom"/>
</dbReference>
<protein>
    <recommendedName>
        <fullName evidence="3">aldehyde dehydrogenase (NAD(+))</fullName>
        <ecNumber evidence="3">1.2.1.3</ecNumber>
    </recommendedName>
</protein>
<comment type="catalytic activity">
    <reaction evidence="4">
        <text>an aldehyde + NAD(+) + H2O = a carboxylate + NADH + 2 H(+)</text>
        <dbReference type="Rhea" id="RHEA:16185"/>
        <dbReference type="ChEBI" id="CHEBI:15377"/>
        <dbReference type="ChEBI" id="CHEBI:15378"/>
        <dbReference type="ChEBI" id="CHEBI:17478"/>
        <dbReference type="ChEBI" id="CHEBI:29067"/>
        <dbReference type="ChEBI" id="CHEBI:57540"/>
        <dbReference type="ChEBI" id="CHEBI:57945"/>
        <dbReference type="EC" id="1.2.1.3"/>
    </reaction>
</comment>